<dbReference type="InterPro" id="IPR000953">
    <property type="entry name" value="Chromo/chromo_shadow_dom"/>
</dbReference>
<proteinExistence type="predicted"/>
<evidence type="ECO:0000256" key="2">
    <source>
        <dbReference type="ARBA" id="ARBA00022741"/>
    </source>
</evidence>
<keyword evidence="4" id="KW-0539">Nucleus</keyword>
<dbReference type="EMBL" id="LUHQ01000004">
    <property type="protein sequence ID" value="OAO98455.1"/>
    <property type="molecule type" value="Genomic_DNA"/>
</dbReference>
<feature type="domain" description="Helicase ATP-binding" evidence="6">
    <location>
        <begin position="237"/>
        <end position="405"/>
    </location>
</feature>
<protein>
    <submittedName>
        <fullName evidence="7">PKR2</fullName>
    </submittedName>
</protein>
<dbReference type="PANTHER" id="PTHR45623:SF17">
    <property type="entry name" value="CHROMODOMAIN-HELICASE-DNA-BINDING PROTEIN 3-RELATED"/>
    <property type="match status" value="1"/>
</dbReference>
<keyword evidence="2" id="KW-0547">Nucleotide-binding</keyword>
<dbReference type="Gene3D" id="2.40.50.40">
    <property type="match status" value="2"/>
</dbReference>
<dbReference type="ExpressionAtlas" id="A0A178UXW4">
    <property type="expression patterns" value="baseline and differential"/>
</dbReference>
<dbReference type="Gene3D" id="3.40.50.10810">
    <property type="entry name" value="Tandem AAA-ATPase domain"/>
    <property type="match status" value="1"/>
</dbReference>
<dbReference type="PROSITE" id="PS51192">
    <property type="entry name" value="HELICASE_ATP_BIND_1"/>
    <property type="match status" value="1"/>
</dbReference>
<evidence type="ECO:0000259" key="5">
    <source>
        <dbReference type="PROSITE" id="PS50013"/>
    </source>
</evidence>
<comment type="subcellular location">
    <subcellularLocation>
        <location evidence="1">Nucleus</location>
    </subcellularLocation>
</comment>
<organism evidence="7 8">
    <name type="scientific">Arabidopsis thaliana</name>
    <name type="common">Mouse-ear cress</name>
    <dbReference type="NCBI Taxonomy" id="3702"/>
    <lineage>
        <taxon>Eukaryota</taxon>
        <taxon>Viridiplantae</taxon>
        <taxon>Streptophyta</taxon>
        <taxon>Embryophyta</taxon>
        <taxon>Tracheophyta</taxon>
        <taxon>Spermatophyta</taxon>
        <taxon>Magnoliopsida</taxon>
        <taxon>eudicotyledons</taxon>
        <taxon>Gunneridae</taxon>
        <taxon>Pentapetalae</taxon>
        <taxon>rosids</taxon>
        <taxon>malvids</taxon>
        <taxon>Brassicales</taxon>
        <taxon>Brassicaceae</taxon>
        <taxon>Camelineae</taxon>
        <taxon>Arabidopsis</taxon>
    </lineage>
</organism>
<reference evidence="8" key="1">
    <citation type="journal article" date="2016" name="Proc. Natl. Acad. Sci. U.S.A.">
        <title>Chromosome-level assembly of Arabidopsis thaliana Ler reveals the extent of translocation and inversion polymorphisms.</title>
        <authorList>
            <person name="Zapata L."/>
            <person name="Ding J."/>
            <person name="Willing E.M."/>
            <person name="Hartwig B."/>
            <person name="Bezdan D."/>
            <person name="Jiao W.B."/>
            <person name="Patel V."/>
            <person name="Velikkakam James G."/>
            <person name="Koornneef M."/>
            <person name="Ossowski S."/>
            <person name="Schneeberger K."/>
        </authorList>
    </citation>
    <scope>NUCLEOTIDE SEQUENCE [LARGE SCALE GENOMIC DNA]</scope>
    <source>
        <strain evidence="8">cv. Landsberg erecta</strain>
    </source>
</reference>
<dbReference type="SUPFAM" id="SSF54160">
    <property type="entry name" value="Chromo domain-like"/>
    <property type="match status" value="2"/>
</dbReference>
<dbReference type="Pfam" id="PF00385">
    <property type="entry name" value="Chromo"/>
    <property type="match status" value="2"/>
</dbReference>
<dbReference type="InterPro" id="IPR016197">
    <property type="entry name" value="Chromo-like_dom_sf"/>
</dbReference>
<dbReference type="PROSITE" id="PS50013">
    <property type="entry name" value="CHROMO_2"/>
    <property type="match status" value="2"/>
</dbReference>
<feature type="domain" description="Chromo" evidence="5">
    <location>
        <begin position="142"/>
        <end position="201"/>
    </location>
</feature>
<sequence length="415" mass="48507">MANLLQRLRRRTGPKPDYIEDKLDEYIREEQVEETGGSNQDCPLGEIEKILDREWRPTASNNPNSSDNGTPTLVVVKQYLVKWKGLSYLHCSWVPEQEFEKAYKSHPHLKLKLRVTRFNAAMDVFIAENGAHEFIAIRPEWKTVDRIIACREGDDGEEYLVKYKELSYRNSYWESESDISDFQNEIQRFKDINSSSRRDKYVENERNREEFKQFDLTPEFLTGTLHTYQLEGLNFLRYSWSKKTNVILADEMGLGKTIQSIAFLASLFEENLSPHLVVAPLSTIRNWEREFATWAPHMNVVMYTGDSEARDVIWEHEFYFSEGRKSKFDVLLTTYEMVHPGISVLSPIKWTCMIIDEGHRLKNQKSKLYSSLSQFTSKHIVLLTGTPLQNNLNELFALMHFLDADKVSQKITHIK</sequence>
<evidence type="ECO:0000259" key="6">
    <source>
        <dbReference type="PROSITE" id="PS51192"/>
    </source>
</evidence>
<keyword evidence="3" id="KW-0067">ATP-binding</keyword>
<evidence type="ECO:0000256" key="3">
    <source>
        <dbReference type="ARBA" id="ARBA00022840"/>
    </source>
</evidence>
<dbReference type="CDD" id="cd18659">
    <property type="entry name" value="CD2_tandem"/>
    <property type="match status" value="1"/>
</dbReference>
<dbReference type="Proteomes" id="UP000078284">
    <property type="component" value="Chromosome 4"/>
</dbReference>
<feature type="domain" description="Chromo" evidence="5">
    <location>
        <begin position="45"/>
        <end position="109"/>
    </location>
</feature>
<dbReference type="InterPro" id="IPR023780">
    <property type="entry name" value="Chromo_domain"/>
</dbReference>
<dbReference type="InterPro" id="IPR000330">
    <property type="entry name" value="SNF2_N"/>
</dbReference>
<name>A0A178UXW4_ARATH</name>
<dbReference type="SUPFAM" id="SSF52540">
    <property type="entry name" value="P-loop containing nucleoside triphosphate hydrolases"/>
    <property type="match status" value="1"/>
</dbReference>
<evidence type="ECO:0000313" key="7">
    <source>
        <dbReference type="EMBL" id="OAO98455.1"/>
    </source>
</evidence>
<accession>A0A178UXW4</accession>
<evidence type="ECO:0000256" key="4">
    <source>
        <dbReference type="ARBA" id="ARBA00023242"/>
    </source>
</evidence>
<dbReference type="GO" id="GO:0005524">
    <property type="term" value="F:ATP binding"/>
    <property type="evidence" value="ECO:0007669"/>
    <property type="project" value="UniProtKB-KW"/>
</dbReference>
<evidence type="ECO:0000313" key="8">
    <source>
        <dbReference type="Proteomes" id="UP000078284"/>
    </source>
</evidence>
<comment type="caution">
    <text evidence="7">The sequence shown here is derived from an EMBL/GenBank/DDBJ whole genome shotgun (WGS) entry which is preliminary data.</text>
</comment>
<dbReference type="AlphaFoldDB" id="A0A178UXW4"/>
<dbReference type="PANTHER" id="PTHR45623">
    <property type="entry name" value="CHROMODOMAIN-HELICASE-DNA-BINDING PROTEIN 3-RELATED-RELATED"/>
    <property type="match status" value="1"/>
</dbReference>
<dbReference type="SMART" id="SM00298">
    <property type="entry name" value="CHROMO"/>
    <property type="match status" value="2"/>
</dbReference>
<dbReference type="InterPro" id="IPR027417">
    <property type="entry name" value="P-loop_NTPase"/>
</dbReference>
<dbReference type="SMART" id="SM00487">
    <property type="entry name" value="DEXDc"/>
    <property type="match status" value="1"/>
</dbReference>
<dbReference type="CDD" id="cd18660">
    <property type="entry name" value="CD1_tandem"/>
    <property type="match status" value="1"/>
</dbReference>
<evidence type="ECO:0000256" key="1">
    <source>
        <dbReference type="ARBA" id="ARBA00004123"/>
    </source>
</evidence>
<dbReference type="InterPro" id="IPR038718">
    <property type="entry name" value="SNF2-like_sf"/>
</dbReference>
<dbReference type="Pfam" id="PF00176">
    <property type="entry name" value="SNF2-rel_dom"/>
    <property type="match status" value="1"/>
</dbReference>
<dbReference type="GO" id="GO:0005634">
    <property type="term" value="C:nucleus"/>
    <property type="evidence" value="ECO:0007669"/>
    <property type="project" value="UniProtKB-SubCell"/>
</dbReference>
<gene>
    <name evidence="7" type="ordered locus">AXX17_At4g36550</name>
</gene>
<dbReference type="InterPro" id="IPR014001">
    <property type="entry name" value="Helicase_ATP-bd"/>
</dbReference>